<dbReference type="SUPFAM" id="SSF53098">
    <property type="entry name" value="Ribonuclease H-like"/>
    <property type="match status" value="1"/>
</dbReference>
<dbReference type="InterPro" id="IPR036397">
    <property type="entry name" value="RNaseH_sf"/>
</dbReference>
<gene>
    <name evidence="2" type="ORF">NQ317_019264</name>
</gene>
<dbReference type="PROSITE" id="PS50879">
    <property type="entry name" value="RNASE_H_1"/>
    <property type="match status" value="1"/>
</dbReference>
<name>A0ABQ9JXA6_9CUCU</name>
<proteinExistence type="predicted"/>
<dbReference type="CDD" id="cd09276">
    <property type="entry name" value="Rnase_HI_RT_non_LTR"/>
    <property type="match status" value="1"/>
</dbReference>
<dbReference type="Proteomes" id="UP001162164">
    <property type="component" value="Unassembled WGS sequence"/>
</dbReference>
<keyword evidence="3" id="KW-1185">Reference proteome</keyword>
<sequence length="136" mass="14382">MNAKSGNRKLKATANRVNLGIVVTVFQAEVCAILACGLENLKMAPKGRTIQICSDGQAALLAIEFSKVESRLVIECKKTLNDLASCNKVILTWVPGHSGARGNKGADRLAREGSAMYPIGPESILGVPYSNGARSP</sequence>
<organism evidence="2 3">
    <name type="scientific">Molorchus minor</name>
    <dbReference type="NCBI Taxonomy" id="1323400"/>
    <lineage>
        <taxon>Eukaryota</taxon>
        <taxon>Metazoa</taxon>
        <taxon>Ecdysozoa</taxon>
        <taxon>Arthropoda</taxon>
        <taxon>Hexapoda</taxon>
        <taxon>Insecta</taxon>
        <taxon>Pterygota</taxon>
        <taxon>Neoptera</taxon>
        <taxon>Endopterygota</taxon>
        <taxon>Coleoptera</taxon>
        <taxon>Polyphaga</taxon>
        <taxon>Cucujiformia</taxon>
        <taxon>Chrysomeloidea</taxon>
        <taxon>Cerambycidae</taxon>
        <taxon>Lamiinae</taxon>
        <taxon>Monochamini</taxon>
        <taxon>Molorchus</taxon>
    </lineage>
</organism>
<reference evidence="2" key="1">
    <citation type="journal article" date="2023" name="Insect Mol. Biol.">
        <title>Genome sequencing provides insights into the evolution of gene families encoding plant cell wall-degrading enzymes in longhorned beetles.</title>
        <authorList>
            <person name="Shin N.R."/>
            <person name="Okamura Y."/>
            <person name="Kirsch R."/>
            <person name="Pauchet Y."/>
        </authorList>
    </citation>
    <scope>NUCLEOTIDE SEQUENCE</scope>
    <source>
        <strain evidence="2">MMC_N1</strain>
    </source>
</reference>
<dbReference type="Gene3D" id="3.30.420.10">
    <property type="entry name" value="Ribonuclease H-like superfamily/Ribonuclease H"/>
    <property type="match status" value="1"/>
</dbReference>
<accession>A0ABQ9JXA6</accession>
<comment type="caution">
    <text evidence="2">The sequence shown here is derived from an EMBL/GenBank/DDBJ whole genome shotgun (WGS) entry which is preliminary data.</text>
</comment>
<evidence type="ECO:0000259" key="1">
    <source>
        <dbReference type="PROSITE" id="PS50879"/>
    </source>
</evidence>
<feature type="domain" description="RNase H type-1" evidence="1">
    <location>
        <begin position="1"/>
        <end position="115"/>
    </location>
</feature>
<protein>
    <recommendedName>
        <fullName evidence="1">RNase H type-1 domain-containing protein</fullName>
    </recommendedName>
</protein>
<evidence type="ECO:0000313" key="2">
    <source>
        <dbReference type="EMBL" id="KAJ8982481.1"/>
    </source>
</evidence>
<dbReference type="InterPro" id="IPR012337">
    <property type="entry name" value="RNaseH-like_sf"/>
</dbReference>
<dbReference type="InterPro" id="IPR002156">
    <property type="entry name" value="RNaseH_domain"/>
</dbReference>
<evidence type="ECO:0000313" key="3">
    <source>
        <dbReference type="Proteomes" id="UP001162164"/>
    </source>
</evidence>
<dbReference type="Pfam" id="PF00075">
    <property type="entry name" value="RNase_H"/>
    <property type="match status" value="1"/>
</dbReference>
<dbReference type="EMBL" id="JAPWTJ010000120">
    <property type="protein sequence ID" value="KAJ8982481.1"/>
    <property type="molecule type" value="Genomic_DNA"/>
</dbReference>